<protein>
    <submittedName>
        <fullName evidence="1">Uncharacterized protein</fullName>
    </submittedName>
</protein>
<evidence type="ECO:0000313" key="1">
    <source>
        <dbReference type="EMBL" id="GAQ93486.1"/>
    </source>
</evidence>
<evidence type="ECO:0000313" key="2">
    <source>
        <dbReference type="Proteomes" id="UP000054558"/>
    </source>
</evidence>
<keyword evidence="2" id="KW-1185">Reference proteome</keyword>
<dbReference type="EMBL" id="DF238521">
    <property type="protein sequence ID" value="GAQ93486.1"/>
    <property type="molecule type" value="Genomic_DNA"/>
</dbReference>
<proteinExistence type="predicted"/>
<sequence length="73" mass="7664">MPCAAKDSLQRELSYQDRIEEGLLTALVEDHGADAEDRRSVRGITGAAVENVVCGTTTEESGGNLRLATSAAS</sequence>
<dbReference type="Proteomes" id="UP000054558">
    <property type="component" value="Unassembled WGS sequence"/>
</dbReference>
<reference evidence="1 2" key="1">
    <citation type="journal article" date="2014" name="Nat. Commun.">
        <title>Klebsormidium flaccidum genome reveals primary factors for plant terrestrial adaptation.</title>
        <authorList>
            <person name="Hori K."/>
            <person name="Maruyama F."/>
            <person name="Fujisawa T."/>
            <person name="Togashi T."/>
            <person name="Yamamoto N."/>
            <person name="Seo M."/>
            <person name="Sato S."/>
            <person name="Yamada T."/>
            <person name="Mori H."/>
            <person name="Tajima N."/>
            <person name="Moriyama T."/>
            <person name="Ikeuchi M."/>
            <person name="Watanabe M."/>
            <person name="Wada H."/>
            <person name="Kobayashi K."/>
            <person name="Saito M."/>
            <person name="Masuda T."/>
            <person name="Sasaki-Sekimoto Y."/>
            <person name="Mashiguchi K."/>
            <person name="Awai K."/>
            <person name="Shimojima M."/>
            <person name="Masuda S."/>
            <person name="Iwai M."/>
            <person name="Nobusawa T."/>
            <person name="Narise T."/>
            <person name="Kondo S."/>
            <person name="Saito H."/>
            <person name="Sato R."/>
            <person name="Murakawa M."/>
            <person name="Ihara Y."/>
            <person name="Oshima-Yamada Y."/>
            <person name="Ohtaka K."/>
            <person name="Satoh M."/>
            <person name="Sonobe K."/>
            <person name="Ishii M."/>
            <person name="Ohtani R."/>
            <person name="Kanamori-Sato M."/>
            <person name="Honoki R."/>
            <person name="Miyazaki D."/>
            <person name="Mochizuki H."/>
            <person name="Umetsu J."/>
            <person name="Higashi K."/>
            <person name="Shibata D."/>
            <person name="Kamiya Y."/>
            <person name="Sato N."/>
            <person name="Nakamura Y."/>
            <person name="Tabata S."/>
            <person name="Ida S."/>
            <person name="Kurokawa K."/>
            <person name="Ohta H."/>
        </authorList>
    </citation>
    <scope>NUCLEOTIDE SEQUENCE [LARGE SCALE GENOMIC DNA]</scope>
    <source>
        <strain evidence="1 2">NIES-2285</strain>
    </source>
</reference>
<dbReference type="AlphaFoldDB" id="A0A1Y1IX45"/>
<accession>A0A1Y1IX45</accession>
<gene>
    <name evidence="1" type="ORF">KFL_015720020</name>
</gene>
<name>A0A1Y1IX45_KLENI</name>
<organism evidence="1 2">
    <name type="scientific">Klebsormidium nitens</name>
    <name type="common">Green alga</name>
    <name type="synonym">Ulothrix nitens</name>
    <dbReference type="NCBI Taxonomy" id="105231"/>
    <lineage>
        <taxon>Eukaryota</taxon>
        <taxon>Viridiplantae</taxon>
        <taxon>Streptophyta</taxon>
        <taxon>Klebsormidiophyceae</taxon>
        <taxon>Klebsormidiales</taxon>
        <taxon>Klebsormidiaceae</taxon>
        <taxon>Klebsormidium</taxon>
    </lineage>
</organism>